<protein>
    <submittedName>
        <fullName evidence="1">Uncharacterized protein</fullName>
    </submittedName>
</protein>
<dbReference type="OrthoDB" id="2404998at2"/>
<evidence type="ECO:0000313" key="1">
    <source>
        <dbReference type="EMBL" id="SHL67562.1"/>
    </source>
</evidence>
<organism evidence="1 2">
    <name type="scientific">Lacicoccus alkaliphilus DSM 16010</name>
    <dbReference type="NCBI Taxonomy" id="1123231"/>
    <lineage>
        <taxon>Bacteria</taxon>
        <taxon>Bacillati</taxon>
        <taxon>Bacillota</taxon>
        <taxon>Bacilli</taxon>
        <taxon>Bacillales</taxon>
        <taxon>Salinicoccaceae</taxon>
        <taxon>Lacicoccus</taxon>
    </lineage>
</organism>
<dbReference type="STRING" id="1123231.SAMN02745189_00805"/>
<dbReference type="EMBL" id="FRCF01000002">
    <property type="protein sequence ID" value="SHL67562.1"/>
    <property type="molecule type" value="Genomic_DNA"/>
</dbReference>
<dbReference type="AlphaFoldDB" id="A0A1M7CJX0"/>
<keyword evidence="2" id="KW-1185">Reference proteome</keyword>
<dbReference type="RefSeq" id="WP_084669879.1">
    <property type="nucleotide sequence ID" value="NZ_FRCF01000002.1"/>
</dbReference>
<gene>
    <name evidence="1" type="ORF">SAMN02745189_00805</name>
</gene>
<accession>A0A1M7CJX0</accession>
<dbReference type="Proteomes" id="UP000184206">
    <property type="component" value="Unassembled WGS sequence"/>
</dbReference>
<name>A0A1M7CJX0_9BACL</name>
<proteinExistence type="predicted"/>
<evidence type="ECO:0000313" key="2">
    <source>
        <dbReference type="Proteomes" id="UP000184206"/>
    </source>
</evidence>
<sequence length="160" mass="18624">MIIQIQGDIKFQITLDPSTWIFDDRKVALDEALTAPKEEEVISFKDDTEWNRQIIEGSSKPPTLKSEKKYKNQQLLEETFIINLKPFLEYTEPGRGEAAMITYTHDEGTTILPYNDRDKHYAQFSQDGKRLYEDNMIDLVVIDDNDLKTRLKHVTAITIK</sequence>
<reference evidence="1 2" key="1">
    <citation type="submission" date="2016-11" db="EMBL/GenBank/DDBJ databases">
        <authorList>
            <person name="Jaros S."/>
            <person name="Januszkiewicz K."/>
            <person name="Wedrychowicz H."/>
        </authorList>
    </citation>
    <scope>NUCLEOTIDE SEQUENCE [LARGE SCALE GENOMIC DNA]</scope>
    <source>
        <strain evidence="1 2">DSM 16010</strain>
    </source>
</reference>